<proteinExistence type="predicted"/>
<dbReference type="SUPFAM" id="SSF56784">
    <property type="entry name" value="HAD-like"/>
    <property type="match status" value="1"/>
</dbReference>
<dbReference type="Gene3D" id="3.30.1240.10">
    <property type="match status" value="1"/>
</dbReference>
<dbReference type="InterPro" id="IPR036412">
    <property type="entry name" value="HAD-like_sf"/>
</dbReference>
<gene>
    <name evidence="1" type="ORF">PS2015_1187</name>
</gene>
<reference evidence="1 2" key="1">
    <citation type="submission" date="2015-11" db="EMBL/GenBank/DDBJ databases">
        <authorList>
            <person name="Zhang Y."/>
            <person name="Guo Z."/>
        </authorList>
    </citation>
    <scope>NUCLEOTIDE SEQUENCE [LARGE SCALE GENOMIC DNA]</scope>
    <source>
        <strain evidence="1 2">KCTC 32221</strain>
    </source>
</reference>
<dbReference type="PATRIC" id="fig|1249552.3.peg.1192"/>
<keyword evidence="2" id="KW-1185">Reference proteome</keyword>
<dbReference type="Pfam" id="PF08282">
    <property type="entry name" value="Hydrolase_3"/>
    <property type="match status" value="1"/>
</dbReference>
<dbReference type="PROSITE" id="PS01229">
    <property type="entry name" value="COF_2"/>
    <property type="match status" value="1"/>
</dbReference>
<dbReference type="GO" id="GO:0016791">
    <property type="term" value="F:phosphatase activity"/>
    <property type="evidence" value="ECO:0007669"/>
    <property type="project" value="UniProtKB-ARBA"/>
</dbReference>
<dbReference type="RefSeq" id="WP_058021348.1">
    <property type="nucleotide sequence ID" value="NZ_CP013189.1"/>
</dbReference>
<name>A0A0S2KBY9_9GAMM</name>
<evidence type="ECO:0000313" key="2">
    <source>
        <dbReference type="Proteomes" id="UP000065641"/>
    </source>
</evidence>
<dbReference type="OrthoDB" id="5498330at2"/>
<dbReference type="STRING" id="1249552.PS2015_1187"/>
<dbReference type="NCBIfam" id="TIGR01484">
    <property type="entry name" value="HAD-SF-IIB"/>
    <property type="match status" value="1"/>
</dbReference>
<dbReference type="Proteomes" id="UP000065641">
    <property type="component" value="Chromosome"/>
</dbReference>
<dbReference type="GO" id="GO:0005829">
    <property type="term" value="C:cytosol"/>
    <property type="evidence" value="ECO:0007669"/>
    <property type="project" value="TreeGrafter"/>
</dbReference>
<dbReference type="PROSITE" id="PS01228">
    <property type="entry name" value="COF_1"/>
    <property type="match status" value="1"/>
</dbReference>
<organism evidence="1 2">
    <name type="scientific">Pseudohongiella spirulinae</name>
    <dbReference type="NCBI Taxonomy" id="1249552"/>
    <lineage>
        <taxon>Bacteria</taxon>
        <taxon>Pseudomonadati</taxon>
        <taxon>Pseudomonadota</taxon>
        <taxon>Gammaproteobacteria</taxon>
        <taxon>Pseudomonadales</taxon>
        <taxon>Pseudohongiellaceae</taxon>
        <taxon>Pseudohongiella</taxon>
    </lineage>
</organism>
<dbReference type="PANTHER" id="PTHR10000">
    <property type="entry name" value="PHOSPHOSERINE PHOSPHATASE"/>
    <property type="match status" value="1"/>
</dbReference>
<dbReference type="Gene3D" id="3.40.50.1000">
    <property type="entry name" value="HAD superfamily/HAD-like"/>
    <property type="match status" value="1"/>
</dbReference>
<dbReference type="InterPro" id="IPR023214">
    <property type="entry name" value="HAD_sf"/>
</dbReference>
<keyword evidence="1" id="KW-0378">Hydrolase</keyword>
<evidence type="ECO:0000313" key="1">
    <source>
        <dbReference type="EMBL" id="ALO45846.1"/>
    </source>
</evidence>
<dbReference type="GO" id="GO:0000287">
    <property type="term" value="F:magnesium ion binding"/>
    <property type="evidence" value="ECO:0007669"/>
    <property type="project" value="UniProtKB-ARBA"/>
</dbReference>
<dbReference type="AlphaFoldDB" id="A0A0S2KBY9"/>
<sequence length="273" mass="29978">MELLVFDLDGTLLNESSRISDFTRDTLRLLTANNIAYTVATGRNLQAARDIINGHGFELPHVYTNGVMIWDPRKQALSLGNFLTVTEAQHILQAAIRADLTPFVHTVEAGNHHVIYHPPTRHPPEEKLLTMFASRAQNVVKPLAILPVDAQITNINMIGENSAVEQVAAEISTEDHLVAYSGPAMENRALKWIDIHHSLASKGSAVSALREQLGISKVVCFGDSDNDLSMFEIADECYAPENAKTPLKEAATAVIGHHDADGVALFLRDRFNL</sequence>
<protein>
    <submittedName>
        <fullName evidence="1">HAD-superfamily hydrolase, subfamily IIB</fullName>
    </submittedName>
</protein>
<dbReference type="KEGG" id="pspi:PS2015_1187"/>
<dbReference type="InterPro" id="IPR006379">
    <property type="entry name" value="HAD-SF_hydro_IIB"/>
</dbReference>
<dbReference type="PANTHER" id="PTHR10000:SF8">
    <property type="entry name" value="HAD SUPERFAMILY HYDROLASE-LIKE, TYPE 3"/>
    <property type="match status" value="1"/>
</dbReference>
<accession>A0A0S2KBY9</accession>
<dbReference type="EMBL" id="CP013189">
    <property type="protein sequence ID" value="ALO45846.1"/>
    <property type="molecule type" value="Genomic_DNA"/>
</dbReference>